<name>Q20CC4_BETVU</name>
<evidence type="ECO:0000313" key="2">
    <source>
        <dbReference type="EMBL" id="ABD83301.1"/>
    </source>
</evidence>
<feature type="region of interest" description="Disordered" evidence="1">
    <location>
        <begin position="194"/>
        <end position="221"/>
    </location>
</feature>
<sequence>MSKVPDLKPLVDAHFRSRDEDEALFIYDVVESLEHGSPWPRRLYESGGAEKVMGPCACRALGKVLEAEKNNTPVVWSDDDESFTSDSEFGTFNYIELSSDFEEVKVKDEGNEVRKGKEKVGLSEDREEVKVQGLKEIEKGKGKEICKGKGKESVDLWPEDLYDYSKRMQRKGFMVCFDATGKLCALPRSGAPPSASGSAGGASGDGSPHGGSGGGGSSTGGRKPYLRSDFAKDMASFAAATSSSRKRKGVLDAYMSPYNNCWVGFCWIMLMTSFCAGAAGNSFLL</sequence>
<accession>Q20CC4</accession>
<dbReference type="AlphaFoldDB" id="Q20CC4"/>
<dbReference type="EMBL" id="DQ374087">
    <property type="protein sequence ID" value="ABD83301.1"/>
    <property type="molecule type" value="Genomic_DNA"/>
</dbReference>
<protein>
    <submittedName>
        <fullName evidence="2">Fgenesh protein 119</fullName>
    </submittedName>
</protein>
<reference evidence="2" key="1">
    <citation type="journal article" date="2006" name="Mol. Genet. Genomics">
        <title>A complete physical map of a wild beet (Beta procumbens) translocation in sugar beet.</title>
        <authorList>
            <person name="Schulte D."/>
            <person name="Cai D."/>
            <person name="Kleine M."/>
            <person name="Fan L."/>
            <person name="Wang S."/>
            <person name="Jung C."/>
        </authorList>
    </citation>
    <scope>NUCLEOTIDE SEQUENCE</scope>
</reference>
<feature type="compositionally biased region" description="Gly residues" evidence="1">
    <location>
        <begin position="198"/>
        <end position="219"/>
    </location>
</feature>
<organism evidence="2">
    <name type="scientific">Beta vulgaris</name>
    <name type="common">Sugar beet</name>
    <dbReference type="NCBI Taxonomy" id="161934"/>
    <lineage>
        <taxon>Eukaryota</taxon>
        <taxon>Viridiplantae</taxon>
        <taxon>Streptophyta</taxon>
        <taxon>Embryophyta</taxon>
        <taxon>Tracheophyta</taxon>
        <taxon>Spermatophyta</taxon>
        <taxon>Magnoliopsida</taxon>
        <taxon>eudicotyledons</taxon>
        <taxon>Gunneridae</taxon>
        <taxon>Pentapetalae</taxon>
        <taxon>Caryophyllales</taxon>
        <taxon>Chenopodiaceae</taxon>
        <taxon>Betoideae</taxon>
        <taxon>Beta</taxon>
    </lineage>
</organism>
<proteinExistence type="predicted"/>
<evidence type="ECO:0000256" key="1">
    <source>
        <dbReference type="SAM" id="MobiDB-lite"/>
    </source>
</evidence>